<protein>
    <submittedName>
        <fullName evidence="2">Glycosyl transferase group 2 family protein</fullName>
    </submittedName>
</protein>
<dbReference type="CDD" id="cd00761">
    <property type="entry name" value="Glyco_tranf_GTA_type"/>
    <property type="match status" value="1"/>
</dbReference>
<keyword evidence="3" id="KW-1185">Reference proteome</keyword>
<keyword evidence="2" id="KW-0808">Transferase</keyword>
<dbReference type="PATRIC" id="fig|1280954.3.peg.3688"/>
<gene>
    <name evidence="2" type="ORF">HPO_18320</name>
</gene>
<dbReference type="AlphaFoldDB" id="A0A062VFL4"/>
<dbReference type="OrthoDB" id="6116224at2"/>
<reference evidence="2 3" key="1">
    <citation type="journal article" date="2014" name="Antonie Van Leeuwenhoek">
        <title>Hyphomonas beringensis sp. nov. and Hyphomonas chukchiensis sp. nov., isolated from surface seawater of the Bering Sea and Chukchi Sea.</title>
        <authorList>
            <person name="Li C."/>
            <person name="Lai Q."/>
            <person name="Li G."/>
            <person name="Dong C."/>
            <person name="Wang J."/>
            <person name="Liao Y."/>
            <person name="Shao Z."/>
        </authorList>
    </citation>
    <scope>NUCLEOTIDE SEQUENCE [LARGE SCALE GENOMIC DNA]</scope>
    <source>
        <strain evidence="2 3">PS728</strain>
    </source>
</reference>
<name>A0A062VFL4_9PROT</name>
<dbReference type="PANTHER" id="PTHR43685">
    <property type="entry name" value="GLYCOSYLTRANSFERASE"/>
    <property type="match status" value="1"/>
</dbReference>
<dbReference type="GO" id="GO:0016740">
    <property type="term" value="F:transferase activity"/>
    <property type="evidence" value="ECO:0007669"/>
    <property type="project" value="UniProtKB-KW"/>
</dbReference>
<dbReference type="RefSeq" id="WP_051612811.1">
    <property type="nucleotide sequence ID" value="NZ_ARYM01000034.1"/>
</dbReference>
<comment type="caution">
    <text evidence="2">The sequence shown here is derived from an EMBL/GenBank/DDBJ whole genome shotgun (WGS) entry which is preliminary data.</text>
</comment>
<feature type="domain" description="Glycosyltransferase 2-like" evidence="1">
    <location>
        <begin position="14"/>
        <end position="165"/>
    </location>
</feature>
<evidence type="ECO:0000259" key="1">
    <source>
        <dbReference type="Pfam" id="PF00535"/>
    </source>
</evidence>
<dbReference type="InterPro" id="IPR029044">
    <property type="entry name" value="Nucleotide-diphossugar_trans"/>
</dbReference>
<dbReference type="Proteomes" id="UP000027100">
    <property type="component" value="Unassembled WGS sequence"/>
</dbReference>
<organism evidence="2 3">
    <name type="scientific">Hyphomonas polymorpha PS728</name>
    <dbReference type="NCBI Taxonomy" id="1280954"/>
    <lineage>
        <taxon>Bacteria</taxon>
        <taxon>Pseudomonadati</taxon>
        <taxon>Pseudomonadota</taxon>
        <taxon>Alphaproteobacteria</taxon>
        <taxon>Hyphomonadales</taxon>
        <taxon>Hyphomonadaceae</taxon>
        <taxon>Hyphomonas</taxon>
    </lineage>
</organism>
<dbReference type="SUPFAM" id="SSF53448">
    <property type="entry name" value="Nucleotide-diphospho-sugar transferases"/>
    <property type="match status" value="1"/>
</dbReference>
<accession>A0A062VFL4</accession>
<dbReference type="Gene3D" id="3.90.550.10">
    <property type="entry name" value="Spore Coat Polysaccharide Biosynthesis Protein SpsA, Chain A"/>
    <property type="match status" value="1"/>
</dbReference>
<dbReference type="Pfam" id="PF00535">
    <property type="entry name" value="Glycos_transf_2"/>
    <property type="match status" value="1"/>
</dbReference>
<dbReference type="STRING" id="1280954.HPO_18320"/>
<dbReference type="eggNOG" id="COG1215">
    <property type="taxonomic scope" value="Bacteria"/>
</dbReference>
<proteinExistence type="predicted"/>
<evidence type="ECO:0000313" key="2">
    <source>
        <dbReference type="EMBL" id="KCZ96761.1"/>
    </source>
</evidence>
<dbReference type="PANTHER" id="PTHR43685:SF11">
    <property type="entry name" value="GLYCOSYLTRANSFERASE TAGX-RELATED"/>
    <property type="match status" value="1"/>
</dbReference>
<dbReference type="InterPro" id="IPR001173">
    <property type="entry name" value="Glyco_trans_2-like"/>
</dbReference>
<dbReference type="EMBL" id="ARYM01000034">
    <property type="protein sequence ID" value="KCZ96761.1"/>
    <property type="molecule type" value="Genomic_DNA"/>
</dbReference>
<evidence type="ECO:0000313" key="3">
    <source>
        <dbReference type="Proteomes" id="UP000027100"/>
    </source>
</evidence>
<sequence>MTLRSPSERRKILVAIPTYRRNEMLERLLDSLNKLVPPENADVSIAVIDNDKSGGARPVAEKWKAQFSMPLLYEMETAPGVTHVRNHALKMAADFDLLAFIDDDEFAAPEWLAALVARYDETKAGAVFGPVWSIYPDSTPQWMREWNVHAIKITETRDRTDPGGSGNSLMDMHVVRKLGLSFDARLSKMGGEDTLFFYQMQDQGYRLTQTKDASVYEHVPEDRARVGWLFRRWYRYGITDALIVSRHCSLRVARLKAALNGAARIAVGGLMVAGATVATLGRNKRAIYSQFFTLCRGFGMVTFAFGGSYEEYGSALTRPQFDADIGAVTGARS</sequence>
<dbReference type="InterPro" id="IPR050834">
    <property type="entry name" value="Glycosyltransf_2"/>
</dbReference>